<dbReference type="InterPro" id="IPR051325">
    <property type="entry name" value="Nudix_hydrolase_domain"/>
</dbReference>
<dbReference type="GO" id="GO:0004081">
    <property type="term" value="F:bis(5'-nucleosyl)-tetraphosphatase (asymmetrical) activity"/>
    <property type="evidence" value="ECO:0007669"/>
    <property type="project" value="TreeGrafter"/>
</dbReference>
<dbReference type="PROSITE" id="PS00893">
    <property type="entry name" value="NUDIX_BOX"/>
    <property type="match status" value="1"/>
</dbReference>
<dbReference type="SUPFAM" id="SSF55811">
    <property type="entry name" value="Nudix"/>
    <property type="match status" value="1"/>
</dbReference>
<evidence type="ECO:0000259" key="3">
    <source>
        <dbReference type="PROSITE" id="PS51462"/>
    </source>
</evidence>
<name>A0A6C0ERP6_9ZZZZ</name>
<evidence type="ECO:0008006" key="5">
    <source>
        <dbReference type="Google" id="ProtNLM"/>
    </source>
</evidence>
<dbReference type="InterPro" id="IPR015797">
    <property type="entry name" value="NUDIX_hydrolase-like_dom_sf"/>
</dbReference>
<dbReference type="PANTHER" id="PTHR21340">
    <property type="entry name" value="DIADENOSINE 5,5-P1,P4-TETRAPHOSPHATE PYROPHOSPHOHYDROLASE MUTT"/>
    <property type="match status" value="1"/>
</dbReference>
<accession>A0A6C0ERP6</accession>
<dbReference type="GO" id="GO:0003676">
    <property type="term" value="F:nucleic acid binding"/>
    <property type="evidence" value="ECO:0007669"/>
    <property type="project" value="InterPro"/>
</dbReference>
<dbReference type="AlphaFoldDB" id="A0A6C0ERP6"/>
<dbReference type="PROSITE" id="PS50158">
    <property type="entry name" value="ZF_CCHC"/>
    <property type="match status" value="1"/>
</dbReference>
<feature type="domain" description="CCHC-type" evidence="2">
    <location>
        <begin position="7"/>
        <end position="21"/>
    </location>
</feature>
<dbReference type="GO" id="GO:0006754">
    <property type="term" value="P:ATP biosynthetic process"/>
    <property type="evidence" value="ECO:0007669"/>
    <property type="project" value="TreeGrafter"/>
</dbReference>
<dbReference type="Gene3D" id="3.90.79.10">
    <property type="entry name" value="Nucleoside Triphosphate Pyrophosphohydrolase"/>
    <property type="match status" value="1"/>
</dbReference>
<evidence type="ECO:0000313" key="4">
    <source>
        <dbReference type="EMBL" id="QHT31856.1"/>
    </source>
</evidence>
<dbReference type="Pfam" id="PF00293">
    <property type="entry name" value="NUDIX"/>
    <property type="match status" value="1"/>
</dbReference>
<dbReference type="GO" id="GO:0006167">
    <property type="term" value="P:AMP biosynthetic process"/>
    <property type="evidence" value="ECO:0007669"/>
    <property type="project" value="TreeGrafter"/>
</dbReference>
<dbReference type="InterPro" id="IPR020084">
    <property type="entry name" value="NUDIX_hydrolase_CS"/>
</dbReference>
<organism evidence="4">
    <name type="scientific">viral metagenome</name>
    <dbReference type="NCBI Taxonomy" id="1070528"/>
    <lineage>
        <taxon>unclassified sequences</taxon>
        <taxon>metagenomes</taxon>
        <taxon>organismal metagenomes</taxon>
    </lineage>
</organism>
<proteinExistence type="predicted"/>
<dbReference type="InterPro" id="IPR000086">
    <property type="entry name" value="NUDIX_hydrolase_dom"/>
</dbReference>
<feature type="domain" description="Nudix hydrolase" evidence="3">
    <location>
        <begin position="22"/>
        <end position="259"/>
    </location>
</feature>
<protein>
    <recommendedName>
        <fullName evidence="5">Nudix hydrolase domain-containing protein</fullName>
    </recommendedName>
</protein>
<dbReference type="PROSITE" id="PS51462">
    <property type="entry name" value="NUDIX"/>
    <property type="match status" value="1"/>
</dbReference>
<reference evidence="4" key="1">
    <citation type="journal article" date="2020" name="Nature">
        <title>Giant virus diversity and host interactions through global metagenomics.</title>
        <authorList>
            <person name="Schulz F."/>
            <person name="Roux S."/>
            <person name="Paez-Espino D."/>
            <person name="Jungbluth S."/>
            <person name="Walsh D.A."/>
            <person name="Denef V.J."/>
            <person name="McMahon K.D."/>
            <person name="Konstantinidis K.T."/>
            <person name="Eloe-Fadrosh E.A."/>
            <person name="Kyrpides N.C."/>
            <person name="Woyke T."/>
        </authorList>
    </citation>
    <scope>NUCLEOTIDE SEQUENCE</scope>
    <source>
        <strain evidence="4">GVMAG-M-3300009155-48</strain>
    </source>
</reference>
<dbReference type="EMBL" id="MN738925">
    <property type="protein sequence ID" value="QHT31856.1"/>
    <property type="molecule type" value="Genomic_DNA"/>
</dbReference>
<dbReference type="PANTHER" id="PTHR21340:SF0">
    <property type="entry name" value="BIS(5'-NUCLEOSYL)-TETRAPHOSPHATASE [ASYMMETRICAL]"/>
    <property type="match status" value="1"/>
</dbReference>
<dbReference type="InterPro" id="IPR001878">
    <property type="entry name" value="Znf_CCHC"/>
</dbReference>
<evidence type="ECO:0000256" key="1">
    <source>
        <dbReference type="ARBA" id="ARBA00022801"/>
    </source>
</evidence>
<sequence length="270" mass="32297">MNIDNYCNNCGKYGHLYHQCKTPITSIGIIVFRIKEDVPQYLMIRRKDTLGYIDFMRGKYSVYNRYYIMNMLVQMTIEEKTKLLEKNFDSLWLELWGTSSSVLNQYKSEEASSKEKFNLLKEGVYSKLGFYSMSKLIDESNESHSWVEPEWGFPKGRRNYQESDYECALREFSEETGYQSNKLKNIHNILPFEEIFTGSNYKSYKHKYYLMYMNYEDTEAVTNYQIDEVSQMTWKNYDECASSMRTYNLEKIRLITNIHNAIKKYKIYNG</sequence>
<dbReference type="GO" id="GO:0008270">
    <property type="term" value="F:zinc ion binding"/>
    <property type="evidence" value="ECO:0007669"/>
    <property type="project" value="InterPro"/>
</dbReference>
<evidence type="ECO:0000259" key="2">
    <source>
        <dbReference type="PROSITE" id="PS50158"/>
    </source>
</evidence>
<keyword evidence="1" id="KW-0378">Hydrolase</keyword>